<keyword evidence="4 13" id="KW-0813">Transport</keyword>
<dbReference type="CDD" id="cd19961">
    <property type="entry name" value="EcYidC-like_peri"/>
    <property type="match status" value="1"/>
</dbReference>
<feature type="domain" description="Membrane insertase YidC/Oxa/ALB C-terminal" evidence="15">
    <location>
        <begin position="376"/>
        <end position="573"/>
    </location>
</feature>
<dbReference type="NCBIfam" id="TIGR03593">
    <property type="entry name" value="yidC_nterm"/>
    <property type="match status" value="1"/>
</dbReference>
<feature type="transmembrane region" description="Helical" evidence="13">
    <location>
        <begin position="439"/>
        <end position="459"/>
    </location>
</feature>
<feature type="compositionally biased region" description="Low complexity" evidence="14">
    <location>
        <begin position="54"/>
        <end position="66"/>
    </location>
</feature>
<dbReference type="GO" id="GO:0015031">
    <property type="term" value="P:protein transport"/>
    <property type="evidence" value="ECO:0007669"/>
    <property type="project" value="UniProtKB-KW"/>
</dbReference>
<accession>A0A154VYJ6</accession>
<dbReference type="CDD" id="cd20070">
    <property type="entry name" value="5TM_YidC_Alb3"/>
    <property type="match status" value="1"/>
</dbReference>
<dbReference type="Gene3D" id="2.70.98.90">
    <property type="match status" value="1"/>
</dbReference>
<protein>
    <recommendedName>
        <fullName evidence="3 13">Membrane protein insertase YidC</fullName>
    </recommendedName>
    <alternativeName>
        <fullName evidence="12 13">Foldase YidC</fullName>
    </alternativeName>
    <alternativeName>
        <fullName evidence="11 13">Membrane integrase YidC</fullName>
    </alternativeName>
    <alternativeName>
        <fullName evidence="13">Membrane protein YidC</fullName>
    </alternativeName>
</protein>
<evidence type="ECO:0000256" key="10">
    <source>
        <dbReference type="ARBA" id="ARBA00023186"/>
    </source>
</evidence>
<name>A0A154VYJ6_9PROT</name>
<evidence type="ECO:0000256" key="5">
    <source>
        <dbReference type="ARBA" id="ARBA00022475"/>
    </source>
</evidence>
<dbReference type="GO" id="GO:0005886">
    <property type="term" value="C:plasma membrane"/>
    <property type="evidence" value="ECO:0007669"/>
    <property type="project" value="UniProtKB-SubCell"/>
</dbReference>
<evidence type="ECO:0000313" key="17">
    <source>
        <dbReference type="EMBL" id="KZD06283.1"/>
    </source>
</evidence>
<evidence type="ECO:0000256" key="14">
    <source>
        <dbReference type="SAM" id="MobiDB-lite"/>
    </source>
</evidence>
<dbReference type="InterPro" id="IPR028055">
    <property type="entry name" value="YidC/Oxa/ALB_C"/>
</dbReference>
<feature type="region of interest" description="Disordered" evidence="14">
    <location>
        <begin position="581"/>
        <end position="607"/>
    </location>
</feature>
<evidence type="ECO:0000259" key="16">
    <source>
        <dbReference type="Pfam" id="PF14849"/>
    </source>
</evidence>
<dbReference type="InterPro" id="IPR038221">
    <property type="entry name" value="YidC_periplasmic_sf"/>
</dbReference>
<dbReference type="PRINTS" id="PR00701">
    <property type="entry name" value="60KDINNERMP"/>
</dbReference>
<dbReference type="PANTHER" id="PTHR12428">
    <property type="entry name" value="OXA1"/>
    <property type="match status" value="1"/>
</dbReference>
<comment type="caution">
    <text evidence="17">The sequence shown here is derived from an EMBL/GenBank/DDBJ whole genome shotgun (WGS) entry which is preliminary data.</text>
</comment>
<dbReference type="HAMAP" id="MF_01810">
    <property type="entry name" value="YidC_type1"/>
    <property type="match status" value="1"/>
</dbReference>
<dbReference type="GO" id="GO:0032977">
    <property type="term" value="F:membrane insertase activity"/>
    <property type="evidence" value="ECO:0007669"/>
    <property type="project" value="InterPro"/>
</dbReference>
<comment type="subcellular location">
    <subcellularLocation>
        <location evidence="1">Cell inner membrane</location>
        <topology evidence="1">Multi-pass membrane protein</topology>
    </subcellularLocation>
    <subcellularLocation>
        <location evidence="13">Cell membrane</location>
        <topology evidence="13">Multi-pass membrane protein</topology>
    </subcellularLocation>
</comment>
<evidence type="ECO:0000259" key="15">
    <source>
        <dbReference type="Pfam" id="PF02096"/>
    </source>
</evidence>
<keyword evidence="9 13" id="KW-0472">Membrane</keyword>
<keyword evidence="6 13" id="KW-0812">Transmembrane</keyword>
<dbReference type="NCBIfam" id="TIGR03592">
    <property type="entry name" value="yidC_oxa1_cterm"/>
    <property type="match status" value="1"/>
</dbReference>
<keyword evidence="18" id="KW-1185">Reference proteome</keyword>
<reference evidence="17 18" key="1">
    <citation type="submission" date="2015-12" db="EMBL/GenBank/DDBJ databases">
        <title>Genome sequence of Oceanibaculum pacificum MCCC 1A02656.</title>
        <authorList>
            <person name="Lu L."/>
            <person name="Lai Q."/>
            <person name="Shao Z."/>
            <person name="Qian P."/>
        </authorList>
    </citation>
    <scope>NUCLEOTIDE SEQUENCE [LARGE SCALE GENOMIC DNA]</scope>
    <source>
        <strain evidence="17 18">MCCC 1A02656</strain>
    </source>
</reference>
<dbReference type="InterPro" id="IPR019998">
    <property type="entry name" value="Membr_insert_YidC"/>
</dbReference>
<dbReference type="OrthoDB" id="9780552at2"/>
<feature type="transmembrane region" description="Helical" evidence="13">
    <location>
        <begin position="501"/>
        <end position="518"/>
    </location>
</feature>
<dbReference type="GO" id="GO:0051205">
    <property type="term" value="P:protein insertion into membrane"/>
    <property type="evidence" value="ECO:0007669"/>
    <property type="project" value="TreeGrafter"/>
</dbReference>
<comment type="subunit">
    <text evidence="13">Interacts with the Sec translocase complex via SecD. Specifically interacts with transmembrane segments of nascent integral membrane proteins during membrane integration.</text>
</comment>
<dbReference type="InterPro" id="IPR028053">
    <property type="entry name" value="Membr_insert_YidC_N"/>
</dbReference>
<proteinExistence type="inferred from homology"/>
<evidence type="ECO:0000256" key="11">
    <source>
        <dbReference type="ARBA" id="ARBA00033245"/>
    </source>
</evidence>
<dbReference type="Pfam" id="PF14849">
    <property type="entry name" value="YidC_periplas"/>
    <property type="match status" value="1"/>
</dbReference>
<comment type="similarity">
    <text evidence="2 13">Belongs to the OXA1/ALB3/YidC family. Type 1 subfamily.</text>
</comment>
<dbReference type="Proteomes" id="UP000076400">
    <property type="component" value="Unassembled WGS sequence"/>
</dbReference>
<evidence type="ECO:0000256" key="12">
    <source>
        <dbReference type="ARBA" id="ARBA00033342"/>
    </source>
</evidence>
<organism evidence="17 18">
    <name type="scientific">Oceanibaculum pacificum</name>
    <dbReference type="NCBI Taxonomy" id="580166"/>
    <lineage>
        <taxon>Bacteria</taxon>
        <taxon>Pseudomonadati</taxon>
        <taxon>Pseudomonadota</taxon>
        <taxon>Alphaproteobacteria</taxon>
        <taxon>Rhodospirillales</taxon>
        <taxon>Oceanibaculaceae</taxon>
        <taxon>Oceanibaculum</taxon>
    </lineage>
</organism>
<keyword evidence="7 13" id="KW-0653">Protein transport</keyword>
<dbReference type="NCBIfam" id="NF002353">
    <property type="entry name" value="PRK01318.1-4"/>
    <property type="match status" value="1"/>
</dbReference>
<feature type="region of interest" description="Disordered" evidence="14">
    <location>
        <begin position="32"/>
        <end position="66"/>
    </location>
</feature>
<feature type="transmembrane region" description="Helical" evidence="13">
    <location>
        <begin position="368"/>
        <end position="395"/>
    </location>
</feature>
<evidence type="ECO:0000313" key="18">
    <source>
        <dbReference type="Proteomes" id="UP000076400"/>
    </source>
</evidence>
<dbReference type="Pfam" id="PF02096">
    <property type="entry name" value="60KD_IMP"/>
    <property type="match status" value="1"/>
</dbReference>
<dbReference type="STRING" id="580166.AUP43_11050"/>
<evidence type="ECO:0000256" key="13">
    <source>
        <dbReference type="HAMAP-Rule" id="MF_01810"/>
    </source>
</evidence>
<dbReference type="PANTHER" id="PTHR12428:SF65">
    <property type="entry name" value="CYTOCHROME C OXIDASE ASSEMBLY PROTEIN COX18, MITOCHONDRIAL"/>
    <property type="match status" value="1"/>
</dbReference>
<sequence length="607" mass="67751">MTDQRNLIIAIGVSLVILLGFQFFFEQPRMRDQQTQEQQQQIADEARQLESQRPTPAAPGGDTPAATVTAVKQAQTREQVVENSPRVRIDSPRLSGSISLTGARIDDITLKGYHVNPDDSSPNITLLTPLGLPQPYYTEFGWVAQGDGITVPGANAVWQADREVLTPDQPVTLSWDNGAGLRFEQVIALDQDYMFTVTQRVVNQTGEAVSLHNYGLASRGGTPKTAGFFILHEGPVGVLDGTLREVKYDDLKDDGATVEHNSTGGWIGITDKYWLVALVPDQQAAVKGRFLHAMRNNDDRYQVDFLDNGREVAAGATLEQTSRVFVGAKEVRLLDRYEEQHGITNFDLAIDFGWFYFLTKPIFYAIDWLYHLLGNFGLAILALTVVIKAVFFPLANKSYRAMSKLKELQPKMVALREKVGDDRQRLNQEMMTLYKKEKVNPAAGCLPILVQIPVFFALYKVLFVTIEMRHAPFYGWIKDLSAPDPTTLFNLFGLIPWDPPSFLMIGVWPIIMGITMYLQQKLNPQPADPIQAKIFMFLPIVFTVMLASFPAGLVIYWAWNNTLSMAQQYVIMRRMGVKVGGGSDKPAQPSAKQLAKAETTKAKGKKS</sequence>
<dbReference type="RefSeq" id="WP_067557646.1">
    <property type="nucleotide sequence ID" value="NZ_LPXN01000124.1"/>
</dbReference>
<dbReference type="InterPro" id="IPR001708">
    <property type="entry name" value="YidC/ALB3/OXA1/COX18"/>
</dbReference>
<dbReference type="EMBL" id="LPXN01000124">
    <property type="protein sequence ID" value="KZD06283.1"/>
    <property type="molecule type" value="Genomic_DNA"/>
</dbReference>
<keyword evidence="10 13" id="KW-0143">Chaperone</keyword>
<evidence type="ECO:0000256" key="3">
    <source>
        <dbReference type="ARBA" id="ARBA00015325"/>
    </source>
</evidence>
<dbReference type="PRINTS" id="PR01900">
    <property type="entry name" value="YIDCPROTEIN"/>
</dbReference>
<evidence type="ECO:0000256" key="8">
    <source>
        <dbReference type="ARBA" id="ARBA00022989"/>
    </source>
</evidence>
<feature type="transmembrane region" description="Helical" evidence="13">
    <location>
        <begin position="534"/>
        <end position="559"/>
    </location>
</feature>
<evidence type="ECO:0000256" key="9">
    <source>
        <dbReference type="ARBA" id="ARBA00023136"/>
    </source>
</evidence>
<keyword evidence="8 13" id="KW-1133">Transmembrane helix</keyword>
<gene>
    <name evidence="13" type="primary">yidC</name>
    <name evidence="17" type="ORF">AUP43_11050</name>
</gene>
<evidence type="ECO:0000256" key="7">
    <source>
        <dbReference type="ARBA" id="ARBA00022927"/>
    </source>
</evidence>
<keyword evidence="5 13" id="KW-1003">Cell membrane</keyword>
<feature type="domain" description="Membrane insertase YidC N-terminal" evidence="16">
    <location>
        <begin position="86"/>
        <end position="364"/>
    </location>
</feature>
<comment type="function">
    <text evidence="13">Required for the insertion and/or proper folding and/or complex formation of integral membrane proteins into the membrane. Involved in integration of membrane proteins that insert both dependently and independently of the Sec translocase complex, as well as at least some lipoproteins. Aids folding of multispanning membrane proteins.</text>
</comment>
<dbReference type="AlphaFoldDB" id="A0A154VYJ6"/>
<dbReference type="InterPro" id="IPR047196">
    <property type="entry name" value="YidC_ALB_C"/>
</dbReference>
<feature type="transmembrane region" description="Helical" evidence="13">
    <location>
        <begin position="7"/>
        <end position="25"/>
    </location>
</feature>
<evidence type="ECO:0000256" key="1">
    <source>
        <dbReference type="ARBA" id="ARBA00004429"/>
    </source>
</evidence>
<evidence type="ECO:0000256" key="4">
    <source>
        <dbReference type="ARBA" id="ARBA00022448"/>
    </source>
</evidence>
<evidence type="ECO:0000256" key="2">
    <source>
        <dbReference type="ARBA" id="ARBA00010527"/>
    </source>
</evidence>
<evidence type="ECO:0000256" key="6">
    <source>
        <dbReference type="ARBA" id="ARBA00022692"/>
    </source>
</evidence>